<proteinExistence type="predicted"/>
<organism evidence="2 3">
    <name type="scientific">Quercus lobata</name>
    <name type="common">Valley oak</name>
    <dbReference type="NCBI Taxonomy" id="97700"/>
    <lineage>
        <taxon>Eukaryota</taxon>
        <taxon>Viridiplantae</taxon>
        <taxon>Streptophyta</taxon>
        <taxon>Embryophyta</taxon>
        <taxon>Tracheophyta</taxon>
        <taxon>Spermatophyta</taxon>
        <taxon>Magnoliopsida</taxon>
        <taxon>eudicotyledons</taxon>
        <taxon>Gunneridae</taxon>
        <taxon>Pentapetalae</taxon>
        <taxon>rosids</taxon>
        <taxon>fabids</taxon>
        <taxon>Fagales</taxon>
        <taxon>Fagaceae</taxon>
        <taxon>Quercus</taxon>
    </lineage>
</organism>
<dbReference type="EMBL" id="LRBV02000004">
    <property type="status" value="NOT_ANNOTATED_CDS"/>
    <property type="molecule type" value="Genomic_DNA"/>
</dbReference>
<evidence type="ECO:0000256" key="1">
    <source>
        <dbReference type="SAM" id="MobiDB-lite"/>
    </source>
</evidence>
<feature type="region of interest" description="Disordered" evidence="1">
    <location>
        <begin position="84"/>
        <end position="105"/>
    </location>
</feature>
<feature type="compositionally biased region" description="Polar residues" evidence="1">
    <location>
        <begin position="43"/>
        <end position="57"/>
    </location>
</feature>
<evidence type="ECO:0000313" key="2">
    <source>
        <dbReference type="EnsemblPlants" id="QL04p026796:mrna"/>
    </source>
</evidence>
<keyword evidence="3" id="KW-1185">Reference proteome</keyword>
<feature type="region of interest" description="Disordered" evidence="1">
    <location>
        <begin position="42"/>
        <end position="67"/>
    </location>
</feature>
<reference evidence="2 3" key="1">
    <citation type="journal article" date="2016" name="G3 (Bethesda)">
        <title>First Draft Assembly and Annotation of the Genome of a California Endemic Oak Quercus lobata Nee (Fagaceae).</title>
        <authorList>
            <person name="Sork V.L."/>
            <person name="Fitz-Gibbon S.T."/>
            <person name="Puiu D."/>
            <person name="Crepeau M."/>
            <person name="Gugger P.F."/>
            <person name="Sherman R."/>
            <person name="Stevens K."/>
            <person name="Langley C.H."/>
            <person name="Pellegrini M."/>
            <person name="Salzberg S.L."/>
        </authorList>
    </citation>
    <scope>NUCLEOTIDE SEQUENCE [LARGE SCALE GENOMIC DNA]</scope>
    <source>
        <strain evidence="2 3">cv. SW786</strain>
    </source>
</reference>
<dbReference type="EnsemblPlants" id="QL04p026796:mrna">
    <property type="protein sequence ID" value="QL04p026796:mrna"/>
    <property type="gene ID" value="QL04p026796"/>
</dbReference>
<protein>
    <submittedName>
        <fullName evidence="2">Uncharacterized protein</fullName>
    </submittedName>
</protein>
<sequence length="141" mass="15631">MANYSTKFVILAILTSKGCPTLILQLPKLNVVKQCLMPDAKTASDSDTLPTTTTHNEPATLCAQPSDVKSQILNERESDVKVLNPEQKKSNRLLTEEPENLSRERSMELKPPKFYGEGLNCLNSMCQLQGIEVRHACSQGQ</sequence>
<dbReference type="AlphaFoldDB" id="A0A7N2LDF7"/>
<dbReference type="Gramene" id="QL04p026796:mrna">
    <property type="protein sequence ID" value="QL04p026796:mrna"/>
    <property type="gene ID" value="QL04p026796"/>
</dbReference>
<accession>A0A7N2LDF7</accession>
<dbReference type="Proteomes" id="UP000594261">
    <property type="component" value="Chromosome 4"/>
</dbReference>
<dbReference type="InParanoid" id="A0A7N2LDF7"/>
<reference evidence="2" key="2">
    <citation type="submission" date="2021-01" db="UniProtKB">
        <authorList>
            <consortium name="EnsemblPlants"/>
        </authorList>
    </citation>
    <scope>IDENTIFICATION</scope>
</reference>
<evidence type="ECO:0000313" key="3">
    <source>
        <dbReference type="Proteomes" id="UP000594261"/>
    </source>
</evidence>
<name>A0A7N2LDF7_QUELO</name>